<keyword evidence="2 3" id="KW-0378">Hydrolase</keyword>
<protein>
    <recommendedName>
        <fullName evidence="3">Probable chemoreceptor glutamine deamidase CheD</fullName>
        <ecNumber evidence="3">3.5.1.44</ecNumber>
    </recommendedName>
</protein>
<dbReference type="HAMAP" id="MF_01440">
    <property type="entry name" value="CheD"/>
    <property type="match status" value="1"/>
</dbReference>
<organism evidence="4 5">
    <name type="scientific">Methylomagnum ishizawai</name>
    <dbReference type="NCBI Taxonomy" id="1760988"/>
    <lineage>
        <taxon>Bacteria</taxon>
        <taxon>Pseudomonadati</taxon>
        <taxon>Pseudomonadota</taxon>
        <taxon>Gammaproteobacteria</taxon>
        <taxon>Methylococcales</taxon>
        <taxon>Methylococcaceae</taxon>
        <taxon>Methylomagnum</taxon>
    </lineage>
</organism>
<dbReference type="CDD" id="cd16352">
    <property type="entry name" value="CheD"/>
    <property type="match status" value="1"/>
</dbReference>
<evidence type="ECO:0000256" key="1">
    <source>
        <dbReference type="ARBA" id="ARBA00022500"/>
    </source>
</evidence>
<name>A0A1Y6D3Z7_9GAMM</name>
<comment type="similarity">
    <text evidence="3">Belongs to the CheD family.</text>
</comment>
<dbReference type="GO" id="GO:0006935">
    <property type="term" value="P:chemotaxis"/>
    <property type="evidence" value="ECO:0007669"/>
    <property type="project" value="UniProtKB-UniRule"/>
</dbReference>
<accession>A0A1Y6D3Z7</accession>
<dbReference type="Pfam" id="PF03975">
    <property type="entry name" value="CheD"/>
    <property type="match status" value="1"/>
</dbReference>
<dbReference type="EMBL" id="FXAM01000001">
    <property type="protein sequence ID" value="SMF95114.1"/>
    <property type="molecule type" value="Genomic_DNA"/>
</dbReference>
<comment type="catalytic activity">
    <reaction evidence="3">
        <text>L-glutaminyl-[protein] + H2O = L-glutamyl-[protein] + NH4(+)</text>
        <dbReference type="Rhea" id="RHEA:16441"/>
        <dbReference type="Rhea" id="RHEA-COMP:10207"/>
        <dbReference type="Rhea" id="RHEA-COMP:10208"/>
        <dbReference type="ChEBI" id="CHEBI:15377"/>
        <dbReference type="ChEBI" id="CHEBI:28938"/>
        <dbReference type="ChEBI" id="CHEBI:29973"/>
        <dbReference type="ChEBI" id="CHEBI:30011"/>
        <dbReference type="EC" id="3.5.1.44"/>
    </reaction>
</comment>
<evidence type="ECO:0000256" key="3">
    <source>
        <dbReference type="HAMAP-Rule" id="MF_01440"/>
    </source>
</evidence>
<dbReference type="InterPro" id="IPR038592">
    <property type="entry name" value="CheD-like_sf"/>
</dbReference>
<dbReference type="GO" id="GO:0050568">
    <property type="term" value="F:protein-glutamine glutaminase activity"/>
    <property type="evidence" value="ECO:0007669"/>
    <property type="project" value="UniProtKB-UniRule"/>
</dbReference>
<comment type="function">
    <text evidence="3">Probably deamidates glutamine residues to glutamate on methyl-accepting chemotaxis receptors (MCPs), playing an important role in chemotaxis.</text>
</comment>
<dbReference type="STRING" id="1760988.SAMN02949497_2460"/>
<dbReference type="InterPro" id="IPR011324">
    <property type="entry name" value="Cytotoxic_necrot_fac-like_cat"/>
</dbReference>
<dbReference type="SUPFAM" id="SSF64438">
    <property type="entry name" value="CNF1/YfiH-like putative cysteine hydrolases"/>
    <property type="match status" value="1"/>
</dbReference>
<reference evidence="4 5" key="1">
    <citation type="submission" date="2016-12" db="EMBL/GenBank/DDBJ databases">
        <authorList>
            <person name="Song W.-J."/>
            <person name="Kurnit D.M."/>
        </authorList>
    </citation>
    <scope>NUCLEOTIDE SEQUENCE [LARGE SCALE GENOMIC DNA]</scope>
    <source>
        <strain evidence="4 5">175</strain>
    </source>
</reference>
<evidence type="ECO:0000313" key="5">
    <source>
        <dbReference type="Proteomes" id="UP000192923"/>
    </source>
</evidence>
<dbReference type="RefSeq" id="WP_085213066.1">
    <property type="nucleotide sequence ID" value="NZ_FXAM01000001.1"/>
</dbReference>
<dbReference type="Proteomes" id="UP000192923">
    <property type="component" value="Unassembled WGS sequence"/>
</dbReference>
<dbReference type="EC" id="3.5.1.44" evidence="3"/>
<dbReference type="Gene3D" id="3.30.1330.200">
    <property type="match status" value="1"/>
</dbReference>
<dbReference type="OrthoDB" id="9807202at2"/>
<gene>
    <name evidence="3" type="primary">cheD</name>
    <name evidence="4" type="ORF">SAMN02949497_2460</name>
</gene>
<keyword evidence="5" id="KW-1185">Reference proteome</keyword>
<dbReference type="PANTHER" id="PTHR35147">
    <property type="entry name" value="CHEMORECEPTOR GLUTAMINE DEAMIDASE CHED-RELATED"/>
    <property type="match status" value="1"/>
</dbReference>
<proteinExistence type="inferred from homology"/>
<dbReference type="InterPro" id="IPR005659">
    <property type="entry name" value="Chemorcpt_Glu_NH3ase_CheD"/>
</dbReference>
<evidence type="ECO:0000256" key="2">
    <source>
        <dbReference type="ARBA" id="ARBA00022801"/>
    </source>
</evidence>
<keyword evidence="1 3" id="KW-0145">Chemotaxis</keyword>
<dbReference type="PANTHER" id="PTHR35147:SF3">
    <property type="entry name" value="CHEMORECEPTOR GLUTAMINE DEAMIDASE CHED 1-RELATED"/>
    <property type="match status" value="1"/>
</dbReference>
<evidence type="ECO:0000313" key="4">
    <source>
        <dbReference type="EMBL" id="SMF95114.1"/>
    </source>
</evidence>
<dbReference type="AlphaFoldDB" id="A0A1Y6D3Z7"/>
<sequence>MHPPSDLIEIFLQPGEFYFGGENTRIRTLLGSCIAITFWHPQARFGGMCHFLLPRRPDPAPRGHLDGRYGDEALLWLIREAVAHHTDPGKYEVKVFGGGNMFPGSSASGRGEVGLRNIERAFRLLGAYGLPVAAKHVGGHGHRNLIFDVWSGHVWLKFVRTDGQGPG</sequence>